<organism evidence="2 3">
    <name type="scientific">Cladophialophora chaetospira</name>
    <dbReference type="NCBI Taxonomy" id="386627"/>
    <lineage>
        <taxon>Eukaryota</taxon>
        <taxon>Fungi</taxon>
        <taxon>Dikarya</taxon>
        <taxon>Ascomycota</taxon>
        <taxon>Pezizomycotina</taxon>
        <taxon>Eurotiomycetes</taxon>
        <taxon>Chaetothyriomycetidae</taxon>
        <taxon>Chaetothyriales</taxon>
        <taxon>Herpotrichiellaceae</taxon>
        <taxon>Cladophialophora</taxon>
    </lineage>
</organism>
<protein>
    <submittedName>
        <fullName evidence="2">Uncharacterized protein</fullName>
    </submittedName>
</protein>
<dbReference type="Proteomes" id="UP001172673">
    <property type="component" value="Unassembled WGS sequence"/>
</dbReference>
<feature type="compositionally biased region" description="Basic and acidic residues" evidence="1">
    <location>
        <begin position="115"/>
        <end position="129"/>
    </location>
</feature>
<accession>A0AA38WYE0</accession>
<proteinExistence type="predicted"/>
<sequence>MTMDPSAQSGSLKSLKDMSAAKYVEVCHEAEDALPMLLKHFERENEREKLLPYLWQEHIRLLEVERKYKALEEHAPAADRLIHFTDPEDRTEEVKRKQGEEQDIEITNGGSDSKSNMDGDESHSDDDVLQKPNPYTLRDNVVSKWRYRTTEDRTQEQFGDHSSIIEWDNGRLMSGSETSLRFCEKCWGTGWFCDNPVHVSLPRFITSQLLLYRLLALFGRQPMQEEAVGNEWGVWELVLTYREDTDSKLFLSDYLGIPECYFYGSKEASYHALDLINFLVSDGVPHVYEPFLAGTEAPEEVFEGV</sequence>
<feature type="region of interest" description="Disordered" evidence="1">
    <location>
        <begin position="80"/>
        <end position="134"/>
    </location>
</feature>
<name>A0AA38WYE0_9EURO</name>
<dbReference type="AlphaFoldDB" id="A0AA38WYE0"/>
<evidence type="ECO:0000313" key="2">
    <source>
        <dbReference type="EMBL" id="KAJ9603413.1"/>
    </source>
</evidence>
<feature type="compositionally biased region" description="Basic and acidic residues" evidence="1">
    <location>
        <begin position="80"/>
        <end position="100"/>
    </location>
</feature>
<comment type="caution">
    <text evidence="2">The sequence shown here is derived from an EMBL/GenBank/DDBJ whole genome shotgun (WGS) entry which is preliminary data.</text>
</comment>
<gene>
    <name evidence="2" type="ORF">H2200_012191</name>
</gene>
<keyword evidence="3" id="KW-1185">Reference proteome</keyword>
<reference evidence="2" key="1">
    <citation type="submission" date="2022-10" db="EMBL/GenBank/DDBJ databases">
        <title>Culturing micro-colonial fungi from biological soil crusts in the Mojave desert and describing Neophaeococcomyces mojavensis, and introducing the new genera and species Taxawa tesnikishii.</title>
        <authorList>
            <person name="Kurbessoian T."/>
            <person name="Stajich J.E."/>
        </authorList>
    </citation>
    <scope>NUCLEOTIDE SEQUENCE</scope>
    <source>
        <strain evidence="2">TK_41</strain>
    </source>
</reference>
<evidence type="ECO:0000256" key="1">
    <source>
        <dbReference type="SAM" id="MobiDB-lite"/>
    </source>
</evidence>
<evidence type="ECO:0000313" key="3">
    <source>
        <dbReference type="Proteomes" id="UP001172673"/>
    </source>
</evidence>
<dbReference type="EMBL" id="JAPDRK010000022">
    <property type="protein sequence ID" value="KAJ9603413.1"/>
    <property type="molecule type" value="Genomic_DNA"/>
</dbReference>